<dbReference type="Proteomes" id="UP001375382">
    <property type="component" value="Unassembled WGS sequence"/>
</dbReference>
<evidence type="ECO:0000313" key="8">
    <source>
        <dbReference type="EMBL" id="MEH8018532.1"/>
    </source>
</evidence>
<evidence type="ECO:0000256" key="6">
    <source>
        <dbReference type="ARBA" id="ARBA00030025"/>
    </source>
</evidence>
<protein>
    <recommendedName>
        <fullName evidence="5">Protein-arginine rhamnosyltransferase</fullName>
    </recommendedName>
    <alternativeName>
        <fullName evidence="6">EF-P arginine rhamnosyltransferase</fullName>
    </alternativeName>
</protein>
<keyword evidence="1" id="KW-0328">Glycosyltransferase</keyword>
<name>A0ABU8CAH3_9GAMM</name>
<dbReference type="NCBIfam" id="TIGR03837">
    <property type="entry name" value="efp_Arg_rhamno"/>
    <property type="match status" value="1"/>
</dbReference>
<evidence type="ECO:0000256" key="7">
    <source>
        <dbReference type="ARBA" id="ARBA00048472"/>
    </source>
</evidence>
<keyword evidence="8" id="KW-0251">Elongation factor</keyword>
<dbReference type="GO" id="GO:0003746">
    <property type="term" value="F:translation elongation factor activity"/>
    <property type="evidence" value="ECO:0007669"/>
    <property type="project" value="UniProtKB-KW"/>
</dbReference>
<keyword evidence="8" id="KW-0648">Protein biosynthesis</keyword>
<proteinExistence type="inferred from homology"/>
<dbReference type="Pfam" id="PF10093">
    <property type="entry name" value="EarP"/>
    <property type="match status" value="1"/>
</dbReference>
<keyword evidence="2" id="KW-0808">Transferase</keyword>
<comment type="caution">
    <text evidence="8">The sequence shown here is derived from an EMBL/GenBank/DDBJ whole genome shotgun (WGS) entry which is preliminary data.</text>
</comment>
<comment type="similarity">
    <text evidence="4">Belongs to the glycosyltransferase 104 family.</text>
</comment>
<dbReference type="InterPro" id="IPR016633">
    <property type="entry name" value="EarP"/>
</dbReference>
<dbReference type="PIRSF" id="PIRSF015557">
    <property type="entry name" value="UCP015557"/>
    <property type="match status" value="1"/>
</dbReference>
<evidence type="ECO:0000256" key="4">
    <source>
        <dbReference type="ARBA" id="ARBA00024346"/>
    </source>
</evidence>
<evidence type="ECO:0000256" key="5">
    <source>
        <dbReference type="ARBA" id="ARBA00024416"/>
    </source>
</evidence>
<evidence type="ECO:0000256" key="3">
    <source>
        <dbReference type="ARBA" id="ARBA00024303"/>
    </source>
</evidence>
<comment type="function">
    <text evidence="3">Protein-arginine rhamnosyltransferase that catalyzes the transfer of a single rhamnose to elongation factor P (EF-P) on 'Lys-32', a modification required for EF-P-dependent rescue of polyproline stalled ribosomes.</text>
</comment>
<dbReference type="EMBL" id="JALAAR010000013">
    <property type="protein sequence ID" value="MEH8018532.1"/>
    <property type="molecule type" value="Genomic_DNA"/>
</dbReference>
<gene>
    <name evidence="8" type="primary">earP</name>
    <name evidence="8" type="ORF">MN202_14915</name>
</gene>
<comment type="catalytic activity">
    <reaction evidence="7">
        <text>dTDP-beta-L-rhamnose + L-arginyl-[protein] = N(omega)-(alpha-L-rhamnosyl)-L-arginyl-[protein] + dTDP + H(+)</text>
        <dbReference type="Rhea" id="RHEA:66692"/>
        <dbReference type="Rhea" id="RHEA-COMP:10532"/>
        <dbReference type="Rhea" id="RHEA-COMP:17096"/>
        <dbReference type="ChEBI" id="CHEBI:15378"/>
        <dbReference type="ChEBI" id="CHEBI:29965"/>
        <dbReference type="ChEBI" id="CHEBI:57510"/>
        <dbReference type="ChEBI" id="CHEBI:58369"/>
        <dbReference type="ChEBI" id="CHEBI:167445"/>
    </reaction>
    <physiologicalReaction direction="left-to-right" evidence="7">
        <dbReference type="Rhea" id="RHEA:66693"/>
    </physiologicalReaction>
</comment>
<evidence type="ECO:0000313" key="9">
    <source>
        <dbReference type="Proteomes" id="UP001375382"/>
    </source>
</evidence>
<organism evidence="8 9">
    <name type="scientific">Rheinheimera muenzenbergensis</name>
    <dbReference type="NCBI Taxonomy" id="1193628"/>
    <lineage>
        <taxon>Bacteria</taxon>
        <taxon>Pseudomonadati</taxon>
        <taxon>Pseudomonadota</taxon>
        <taxon>Gammaproteobacteria</taxon>
        <taxon>Chromatiales</taxon>
        <taxon>Chromatiaceae</taxon>
        <taxon>Rheinheimera</taxon>
    </lineage>
</organism>
<sequence length="393" mass="44290">MTTLASTPLLRWDIFCAVIDNFGDIGICWRLSRQLATEHGINVRLWVDDLASFKKICALVDTAKTEQQLNNVIIRQWPADTDWAAEQVADVVIEALACTIPLAYQQAMAQQPSQPLWLNLEYLSAEAWIEGCHALPSPQPHLPLNKYFFFPGFTAASGGLLQEASLQQQAGEFIADNTAQQAFWTALGVTDSTGYRQKISLFAYDHPQLDTLLASWQAGAEPVLCLVPEGVLAQQLTGLYPALGDNNTITLGALTITILPFMAQDNYDKLLWACDINFVRGEDSVIRAHWAAKPFIWQIYRQSEHTHLDKLNAFMQRYCAQMSAEMAQAVQQYWLAWNTDTPLAESWQKFSALLPQIADYNQQWRAELTANGDLASNLVHFVEKKFIMRRNFS</sequence>
<accession>A0ABU8CAH3</accession>
<evidence type="ECO:0000256" key="1">
    <source>
        <dbReference type="ARBA" id="ARBA00022676"/>
    </source>
</evidence>
<keyword evidence="9" id="KW-1185">Reference proteome</keyword>
<evidence type="ECO:0000256" key="2">
    <source>
        <dbReference type="ARBA" id="ARBA00022679"/>
    </source>
</evidence>
<dbReference type="RefSeq" id="WP_335736938.1">
    <property type="nucleotide sequence ID" value="NZ_JALAAR010000013.1"/>
</dbReference>
<reference evidence="8 9" key="1">
    <citation type="journal article" date="2023" name="Ecotoxicol. Environ. Saf.">
        <title>Mercury remediation potential of mercury-resistant strain Rheinheimera metallidurans sp. nov. isolated from a municipal waste dumping site.</title>
        <authorList>
            <person name="Yadav V."/>
            <person name="Manjhi A."/>
            <person name="Vadakedath N."/>
        </authorList>
    </citation>
    <scope>NUCLEOTIDE SEQUENCE [LARGE SCALE GENOMIC DNA]</scope>
    <source>
        <strain evidence="8 9">E-49</strain>
    </source>
</reference>